<dbReference type="EMBL" id="JAHUTJ010066172">
    <property type="protein sequence ID" value="MED6290102.1"/>
    <property type="molecule type" value="Genomic_DNA"/>
</dbReference>
<evidence type="ECO:0000313" key="1">
    <source>
        <dbReference type="EMBL" id="MED6290102.1"/>
    </source>
</evidence>
<evidence type="ECO:0000313" key="2">
    <source>
        <dbReference type="Proteomes" id="UP001352852"/>
    </source>
</evidence>
<gene>
    <name evidence="1" type="ORF">CHARACLAT_009663</name>
</gene>
<proteinExistence type="predicted"/>
<reference evidence="1 2" key="1">
    <citation type="submission" date="2021-06" db="EMBL/GenBank/DDBJ databases">
        <authorList>
            <person name="Palmer J.M."/>
        </authorList>
    </citation>
    <scope>NUCLEOTIDE SEQUENCE [LARGE SCALE GENOMIC DNA]</scope>
    <source>
        <strain evidence="1 2">CL_MEX2019</strain>
        <tissue evidence="1">Muscle</tissue>
    </source>
</reference>
<name>A0ABU7ESB0_9TELE</name>
<protein>
    <submittedName>
        <fullName evidence="1">Uncharacterized protein</fullName>
    </submittedName>
</protein>
<accession>A0ABU7ESB0</accession>
<organism evidence="1 2">
    <name type="scientific">Characodon lateralis</name>
    <dbReference type="NCBI Taxonomy" id="208331"/>
    <lineage>
        <taxon>Eukaryota</taxon>
        <taxon>Metazoa</taxon>
        <taxon>Chordata</taxon>
        <taxon>Craniata</taxon>
        <taxon>Vertebrata</taxon>
        <taxon>Euteleostomi</taxon>
        <taxon>Actinopterygii</taxon>
        <taxon>Neopterygii</taxon>
        <taxon>Teleostei</taxon>
        <taxon>Neoteleostei</taxon>
        <taxon>Acanthomorphata</taxon>
        <taxon>Ovalentaria</taxon>
        <taxon>Atherinomorphae</taxon>
        <taxon>Cyprinodontiformes</taxon>
        <taxon>Goodeidae</taxon>
        <taxon>Characodon</taxon>
    </lineage>
</organism>
<keyword evidence="2" id="KW-1185">Reference proteome</keyword>
<sequence>MSAGQLCGGRGWRERNVFVPRTQPEDRRYRLVTPLVNREKRSSASPVSSHWLVRLSGSPTPQTVFS</sequence>
<dbReference type="Proteomes" id="UP001352852">
    <property type="component" value="Unassembled WGS sequence"/>
</dbReference>
<comment type="caution">
    <text evidence="1">The sequence shown here is derived from an EMBL/GenBank/DDBJ whole genome shotgun (WGS) entry which is preliminary data.</text>
</comment>